<dbReference type="AlphaFoldDB" id="A0A316UM07"/>
<reference evidence="4 5" key="1">
    <citation type="journal article" date="2018" name="Mol. Biol. Evol.">
        <title>Broad Genomic Sampling Reveals a Smut Pathogenic Ancestry of the Fungal Clade Ustilaginomycotina.</title>
        <authorList>
            <person name="Kijpornyongpan T."/>
            <person name="Mondo S.J."/>
            <person name="Barry K."/>
            <person name="Sandor L."/>
            <person name="Lee J."/>
            <person name="Lipzen A."/>
            <person name="Pangilinan J."/>
            <person name="LaButti K."/>
            <person name="Hainaut M."/>
            <person name="Henrissat B."/>
            <person name="Grigoriev I.V."/>
            <person name="Spatafora J.W."/>
            <person name="Aime M.C."/>
        </authorList>
    </citation>
    <scope>NUCLEOTIDE SEQUENCE [LARGE SCALE GENOMIC DNA]</scope>
    <source>
        <strain evidence="4 5">MCA 5214</strain>
    </source>
</reference>
<dbReference type="InterPro" id="IPR045851">
    <property type="entry name" value="AMP-bd_C_sf"/>
</dbReference>
<evidence type="ECO:0000313" key="5">
    <source>
        <dbReference type="Proteomes" id="UP000245884"/>
    </source>
</evidence>
<dbReference type="InterPro" id="IPR032387">
    <property type="entry name" value="ACAS_N"/>
</dbReference>
<dbReference type="PANTHER" id="PTHR42921">
    <property type="entry name" value="ACETOACETYL-COA SYNTHETASE"/>
    <property type="match status" value="1"/>
</dbReference>
<accession>A0A316UM07</accession>
<dbReference type="GO" id="GO:0030729">
    <property type="term" value="F:acetoacetate-CoA ligase activity"/>
    <property type="evidence" value="ECO:0007669"/>
    <property type="project" value="TreeGrafter"/>
</dbReference>
<gene>
    <name evidence="4" type="ORF">BDZ90DRAFT_261597</name>
</gene>
<dbReference type="PANTHER" id="PTHR42921:SF1">
    <property type="entry name" value="ACETOACETYL-COA SYNTHETASE"/>
    <property type="match status" value="1"/>
</dbReference>
<protein>
    <submittedName>
        <fullName evidence="4">Acetoacetate-CoA ligase</fullName>
    </submittedName>
</protein>
<dbReference type="SUPFAM" id="SSF56801">
    <property type="entry name" value="Acetyl-CoA synthetase-like"/>
    <property type="match status" value="1"/>
</dbReference>
<name>A0A316UM07_9BASI</name>
<comment type="similarity">
    <text evidence="1">Belongs to the ATP-dependent AMP-binding enzyme family.</text>
</comment>
<feature type="domain" description="AMP-dependent synthetase/ligase" evidence="2">
    <location>
        <begin position="136"/>
        <end position="556"/>
    </location>
</feature>
<dbReference type="InterPro" id="IPR042099">
    <property type="entry name" value="ANL_N_sf"/>
</dbReference>
<dbReference type="InterPro" id="IPR000873">
    <property type="entry name" value="AMP-dep_synth/lig_dom"/>
</dbReference>
<dbReference type="Gene3D" id="3.40.50.12780">
    <property type="entry name" value="N-terminal domain of ligase-like"/>
    <property type="match status" value="1"/>
</dbReference>
<dbReference type="PROSITE" id="PS00455">
    <property type="entry name" value="AMP_BINDING"/>
    <property type="match status" value="1"/>
</dbReference>
<proteinExistence type="inferred from homology"/>
<keyword evidence="5" id="KW-1185">Reference proteome</keyword>
<dbReference type="EMBL" id="KZ819672">
    <property type="protein sequence ID" value="PWN26279.1"/>
    <property type="molecule type" value="Genomic_DNA"/>
</dbReference>
<dbReference type="OrthoDB" id="10253869at2759"/>
<dbReference type="InterPro" id="IPR020845">
    <property type="entry name" value="AMP-binding_CS"/>
</dbReference>
<evidence type="ECO:0000313" key="4">
    <source>
        <dbReference type="EMBL" id="PWN26279.1"/>
    </source>
</evidence>
<dbReference type="Gene3D" id="3.30.300.30">
    <property type="match status" value="1"/>
</dbReference>
<keyword evidence="4" id="KW-0436">Ligase</keyword>
<dbReference type="GeneID" id="37030216"/>
<evidence type="ECO:0000256" key="1">
    <source>
        <dbReference type="ARBA" id="ARBA00006432"/>
    </source>
</evidence>
<dbReference type="RefSeq" id="XP_025360891.1">
    <property type="nucleotide sequence ID" value="XM_025508393.1"/>
</dbReference>
<dbReference type="STRING" id="1569628.A0A316UM07"/>
<feature type="domain" description="Acetyl-coenzyme A synthetase N-terminal" evidence="3">
    <location>
        <begin position="44"/>
        <end position="103"/>
    </location>
</feature>
<evidence type="ECO:0000259" key="3">
    <source>
        <dbReference type="Pfam" id="PF16177"/>
    </source>
</evidence>
<sequence>MADSSSGSTSELIWSPPPNRDPPSRLTVFRKLIAEEHAVHLDSYADLWRWSCEHPAQFWEAVWNECGIIGQKADKWEAGVSKGDALYPAPMWFKGSRLNYAENLLRHCLPSSDADRDVPAVISTLEALPDSPHDFARTVFTRSELYDRVAHTSASLRHAGIRPGDVVAAYSSNDAHSLIAALATAAVGAVWCSVAAEAGPEAVLDRFETVRPRFIFSTGAVRYNGKRYGHLEKLGAVLKRLGELDGQGVLGVVVAPGPPGGPADEPTTSDELAAALSLSAGLAKCWSWGDFLSAHSTSSLSNGSGSTFASSYPPLNFERLDFNAPLTILFSSGTTGKPKAIVHRAGGLLIQLAKEHLLHSNLQPASPSGGGGDVFFQHTTLSWMMSPWGNASLISGATLVLYDGSPLRPSEGALFDLAAQEGITVFGTSAAWLAAVKRKDLRPKELHCDKLRIRQILSTGSPLGADVYPWIRDAIGTGSTEGEGSVLVGSITGGTDICSLFAGNNVDVPVYAGEIQAPNLGMHVAVLDAATGKERPYPPLAAAQDTKDEEEGELVCLTPFPCQPLGFWPLPSTPGADSQAQHAAEERYRASYYETFGPKAWAHGDWCAWTSNGGLVMKGRSDGTLNPGGVRIGTSEIYDVVIAAAATSSKGEKQKDELGLIIACLAVGLRVPDEGKPTMAGSGDEVVVLMLVLSQPAENWEALVAKVKQELRTRRSARHVPRFVCQVGDVPRTVNGKLAEVPAKKLLNGAPRAAVHASTLANAECLDEYSRLGQELRAELVKESKA</sequence>
<dbReference type="Proteomes" id="UP000245884">
    <property type="component" value="Unassembled WGS sequence"/>
</dbReference>
<dbReference type="Pfam" id="PF16177">
    <property type="entry name" value="ACAS_N"/>
    <property type="match status" value="1"/>
</dbReference>
<evidence type="ECO:0000259" key="2">
    <source>
        <dbReference type="Pfam" id="PF00501"/>
    </source>
</evidence>
<dbReference type="Pfam" id="PF00501">
    <property type="entry name" value="AMP-binding"/>
    <property type="match status" value="1"/>
</dbReference>
<organism evidence="4 5">
    <name type="scientific">Jaminaea rosea</name>
    <dbReference type="NCBI Taxonomy" id="1569628"/>
    <lineage>
        <taxon>Eukaryota</taxon>
        <taxon>Fungi</taxon>
        <taxon>Dikarya</taxon>
        <taxon>Basidiomycota</taxon>
        <taxon>Ustilaginomycotina</taxon>
        <taxon>Exobasidiomycetes</taxon>
        <taxon>Microstromatales</taxon>
        <taxon>Microstromatales incertae sedis</taxon>
        <taxon>Jaminaea</taxon>
    </lineage>
</organism>